<protein>
    <submittedName>
        <fullName evidence="3">IS1182 family transposase</fullName>
    </submittedName>
</protein>
<evidence type="ECO:0000259" key="1">
    <source>
        <dbReference type="Pfam" id="PF05598"/>
    </source>
</evidence>
<dbReference type="NCBIfam" id="NF033551">
    <property type="entry name" value="transpos_IS1182"/>
    <property type="match status" value="1"/>
</dbReference>
<proteinExistence type="predicted"/>
<sequence length="556" mass="61912">MSMGGGSGREVPEETRVVARAAFPKGCLAMRVRDSLGPLFDDEVFRSAFGVRGRPGVSPGQLALVCVLQFAENLTDRQAAHAVRARIDWKYLLGLELAHPGFDFTVLTGFRDRLLAHGLEERILDLLLERLAELKLVAAGGRQRTDSTHVLAVVRNLNRLEFVGETLRAALEAIAVSAPGWLTSWMDPSWQDRYGARVDSYRLPSEEAKRVQLTWRIAADGYLLLEAVVSPSAPGWLREIPAVATLRTVWLQQFKRTVIDGVQEVAWRGKDDLPPRRVRITSPYDPDSRNAVKRGSAWDGYKVHFSETCDAPEVGRPHLVTHVVTTDATAGDPVVVDQIHDRLDDKGLLPAEHYMDADYISAELLLTAPTEYGVRVIGPVRPNTTRQTVQANGFGKASFAINWTERHAICPNSAVSRYWTEGLDNNQRPAIRIRFATETCAPCPVRDQCTSSTRYGRQLTIRPQEQDAVLERLRAEQATDEWKDRYAVRAGVEGTIHQAIAATGVRQTRYIGLRKTHLAHVLTATAINLIRLDAWWNEKPLAHTRTSHLAALDLAA</sequence>
<reference evidence="3" key="2">
    <citation type="journal article" date="2024" name="Int. J. Syst. Evol. Microbiol.">
        <title>Kitasatospora cathayae sp. nov., a novel endophytic actinomycete isolated from the leaves of Cathaya argyrophylla.</title>
        <authorList>
            <person name="Zheng Y."/>
            <person name="Mo P."/>
            <person name="Li J."/>
            <person name="Zhou Z."/>
            <person name="Huang K."/>
            <person name="Luo Y."/>
            <person name="Xie P."/>
            <person name="Wang Y."/>
        </authorList>
    </citation>
    <scope>NUCLEOTIDE SEQUENCE</scope>
    <source>
        <strain evidence="3">HUAS 3-15</strain>
    </source>
</reference>
<evidence type="ECO:0000313" key="3">
    <source>
        <dbReference type="EMBL" id="WBP84591.1"/>
    </source>
</evidence>
<dbReference type="RefSeq" id="WP_270139925.1">
    <property type="nucleotide sequence ID" value="NZ_CP115450.1"/>
</dbReference>
<keyword evidence="5" id="KW-1185">Reference proteome</keyword>
<dbReference type="InterPro" id="IPR047629">
    <property type="entry name" value="IS1182_transpos"/>
</dbReference>
<organism evidence="3 5">
    <name type="scientific">Kitasatospora cathayae</name>
    <dbReference type="NCBI Taxonomy" id="3004092"/>
    <lineage>
        <taxon>Bacteria</taxon>
        <taxon>Bacillati</taxon>
        <taxon>Actinomycetota</taxon>
        <taxon>Actinomycetes</taxon>
        <taxon>Kitasatosporales</taxon>
        <taxon>Streptomycetaceae</taxon>
        <taxon>Kitasatospora</taxon>
    </lineage>
</organism>
<dbReference type="Pfam" id="PF05598">
    <property type="entry name" value="DUF772"/>
    <property type="match status" value="1"/>
</dbReference>
<evidence type="ECO:0000313" key="5">
    <source>
        <dbReference type="Proteomes" id="UP001212821"/>
    </source>
</evidence>
<dbReference type="Proteomes" id="UP001212821">
    <property type="component" value="Chromosome"/>
</dbReference>
<dbReference type="Pfam" id="PF13751">
    <property type="entry name" value="DDE_Tnp_1_6"/>
    <property type="match status" value="1"/>
</dbReference>
<evidence type="ECO:0000313" key="4">
    <source>
        <dbReference type="EMBL" id="WBP91351.1"/>
    </source>
</evidence>
<dbReference type="PANTHER" id="PTHR35604:SF2">
    <property type="entry name" value="TRANSPOSASE INSH FOR INSERTION SEQUENCE ELEMENT IS5A-RELATED"/>
    <property type="match status" value="1"/>
</dbReference>
<dbReference type="InterPro" id="IPR008490">
    <property type="entry name" value="Transposase_InsH_N"/>
</dbReference>
<dbReference type="EMBL" id="CP115450">
    <property type="protein sequence ID" value="WBP91351.1"/>
    <property type="molecule type" value="Genomic_DNA"/>
</dbReference>
<name>A0ABY7PXA0_9ACTN</name>
<accession>A0ABY7PXA0</accession>
<evidence type="ECO:0000259" key="2">
    <source>
        <dbReference type="Pfam" id="PF13751"/>
    </source>
</evidence>
<reference evidence="5" key="1">
    <citation type="submission" date="2022-12" db="EMBL/GenBank/DDBJ databases">
        <authorList>
            <person name="Mo P."/>
        </authorList>
    </citation>
    <scope>NUCLEOTIDE SEQUENCE [LARGE SCALE GENOMIC DNA]</scope>
    <source>
        <strain evidence="5">HUAS 3-15</strain>
    </source>
</reference>
<dbReference type="EMBL" id="CP115450">
    <property type="protein sequence ID" value="WBP84591.1"/>
    <property type="molecule type" value="Genomic_DNA"/>
</dbReference>
<dbReference type="PANTHER" id="PTHR35604">
    <property type="entry name" value="TRANSPOSASE INSH FOR INSERTION SEQUENCE ELEMENT IS5A-RELATED"/>
    <property type="match status" value="1"/>
</dbReference>
<dbReference type="InterPro" id="IPR025668">
    <property type="entry name" value="Tnp_DDE_dom"/>
</dbReference>
<feature type="domain" description="Transposase InsH N-terminal" evidence="1">
    <location>
        <begin position="39"/>
        <end position="113"/>
    </location>
</feature>
<feature type="domain" description="Transposase DDE" evidence="2">
    <location>
        <begin position="409"/>
        <end position="532"/>
    </location>
</feature>
<gene>
    <name evidence="3" type="ORF">O1G21_01100</name>
    <name evidence="4" type="ORF">O1G21_39400</name>
</gene>